<dbReference type="AlphaFoldDB" id="F5Y9Q8"/>
<accession>F5Y9Q8</accession>
<dbReference type="PROSITE" id="PS51257">
    <property type="entry name" value="PROKAR_LIPOPROTEIN"/>
    <property type="match status" value="1"/>
</dbReference>
<evidence type="ECO:0000313" key="2">
    <source>
        <dbReference type="Proteomes" id="UP000009222"/>
    </source>
</evidence>
<dbReference type="OrthoDB" id="358180at2"/>
<dbReference type="eggNOG" id="ENOG5030UST">
    <property type="taxonomic scope" value="Bacteria"/>
</dbReference>
<gene>
    <name evidence="1" type="ordered locus">TREAZ_3212</name>
</gene>
<proteinExistence type="predicted"/>
<evidence type="ECO:0000313" key="1">
    <source>
        <dbReference type="EMBL" id="AEF83494.1"/>
    </source>
</evidence>
<name>F5Y9Q8_LEAAZ</name>
<reference evidence="1 2" key="2">
    <citation type="journal article" date="2011" name="ISME J.">
        <title>RNA-seq reveals cooperative metabolic interactions between two termite-gut spirochete species in co-culture.</title>
        <authorList>
            <person name="Rosenthal A.Z."/>
            <person name="Matson E.G."/>
            <person name="Eldar A."/>
            <person name="Leadbetter J.R."/>
        </authorList>
    </citation>
    <scope>NUCLEOTIDE SEQUENCE [LARGE SCALE GENOMIC DNA]</scope>
    <source>
        <strain evidence="2">ATCC BAA-888 / DSM 13862 / ZAS-9</strain>
    </source>
</reference>
<dbReference type="RefSeq" id="WP_015712348.1">
    <property type="nucleotide sequence ID" value="NC_015577.1"/>
</dbReference>
<dbReference type="HOGENOM" id="CLU_686839_0_0_12"/>
<dbReference type="EMBL" id="CP001841">
    <property type="protein sequence ID" value="AEF83494.1"/>
    <property type="molecule type" value="Genomic_DNA"/>
</dbReference>
<reference evidence="2" key="1">
    <citation type="submission" date="2009-12" db="EMBL/GenBank/DDBJ databases">
        <title>Complete sequence of Treponema azotonutricium strain ZAS-9.</title>
        <authorList>
            <person name="Tetu S.G."/>
            <person name="Matson E."/>
            <person name="Ren Q."/>
            <person name="Seshadri R."/>
            <person name="Elbourne L."/>
            <person name="Hassan K.A."/>
            <person name="Durkin A."/>
            <person name="Radune D."/>
            <person name="Mohamoud Y."/>
            <person name="Shay R."/>
            <person name="Jin S."/>
            <person name="Zhang X."/>
            <person name="Lucey K."/>
            <person name="Ballor N.R."/>
            <person name="Ottesen E."/>
            <person name="Rosenthal R."/>
            <person name="Allen A."/>
            <person name="Leadbetter J.R."/>
            <person name="Paulsen I.T."/>
        </authorList>
    </citation>
    <scope>NUCLEOTIDE SEQUENCE [LARGE SCALE GENOMIC DNA]</scope>
    <source>
        <strain evidence="2">ATCC BAA-888 / DSM 13862 / ZAS-9</strain>
    </source>
</reference>
<organism evidence="1 2">
    <name type="scientific">Leadbettera azotonutricia (strain ATCC BAA-888 / DSM 13862 / ZAS-9)</name>
    <name type="common">Treponema azotonutricium</name>
    <dbReference type="NCBI Taxonomy" id="545695"/>
    <lineage>
        <taxon>Bacteria</taxon>
        <taxon>Pseudomonadati</taxon>
        <taxon>Spirochaetota</taxon>
        <taxon>Spirochaetia</taxon>
        <taxon>Spirochaetales</taxon>
        <taxon>Breznakiellaceae</taxon>
        <taxon>Leadbettera</taxon>
    </lineage>
</organism>
<dbReference type="STRING" id="545695.TREAZ_3212"/>
<protein>
    <submittedName>
        <fullName evidence="1">Putative lipoprotein</fullName>
    </submittedName>
</protein>
<keyword evidence="1" id="KW-0449">Lipoprotein</keyword>
<dbReference type="Pfam" id="PF26331">
    <property type="entry name" value="DUF8086"/>
    <property type="match status" value="1"/>
</dbReference>
<keyword evidence="2" id="KW-1185">Reference proteome</keyword>
<dbReference type="InterPro" id="IPR058399">
    <property type="entry name" value="DUF8086"/>
</dbReference>
<sequence length="401" mass="43340">MNRRPGFFLQLFVVFLSLAAALVLIAIGSCSRPSSPDAVQALQEEAGTVPAWEALAILKTGENPLWFELGEAGPALIPSPEEAGLGDYKPWPLSRRIAGMLSWEDSLVLASNREGFIILSPRFESGATLYRSSDPAYWDAYSIASFFIYEEKPSILLYRDDFFTDPAAPLAAPALSLGWEFNVPIPIDVAFLQSPIAGDNWEPNALTRAADGFWYARWAQPGIERPQSRYLKASSLAEHGDQISVDAYRHAAQPGPISAAPPFVVAFFNNVPRDFTDGLGYLILELVSPSYGEKRLFSAGGGSSAFQDNENMSPLYGFYRESPAPFFFAVLPDGRGISGGEGVVAQFELPVLPEAYVYTGVGLAGDVLVAAWEEQEGSAVGSAGFMVVEAGAFLPDYPSSH</sequence>
<dbReference type="KEGG" id="taz:TREAZ_3212"/>
<dbReference type="Proteomes" id="UP000009222">
    <property type="component" value="Chromosome"/>
</dbReference>
<dbReference type="InParanoid" id="F5Y9Q8"/>